<evidence type="ECO:0000313" key="10">
    <source>
        <dbReference type="Proteomes" id="UP001055286"/>
    </source>
</evidence>
<evidence type="ECO:0000256" key="6">
    <source>
        <dbReference type="RuleBase" id="RU003968"/>
    </source>
</evidence>
<dbReference type="EMBL" id="BPQJ01000001">
    <property type="protein sequence ID" value="GJD60205.1"/>
    <property type="molecule type" value="Genomic_DNA"/>
</dbReference>
<comment type="caution">
    <text evidence="9">The sequence shown here is derived from an EMBL/GenBank/DDBJ whole genome shotgun (WGS) entry which is preliminary data.</text>
</comment>
<name>A0AA37M2I2_9HYPH</name>
<dbReference type="InterPro" id="IPR000172">
    <property type="entry name" value="GMC_OxRdtase_N"/>
</dbReference>
<comment type="cofactor">
    <cofactor evidence="1 5">
        <name>FAD</name>
        <dbReference type="ChEBI" id="CHEBI:57692"/>
    </cofactor>
</comment>
<evidence type="ECO:0000256" key="2">
    <source>
        <dbReference type="ARBA" id="ARBA00010790"/>
    </source>
</evidence>
<dbReference type="Proteomes" id="UP001055286">
    <property type="component" value="Unassembled WGS sequence"/>
</dbReference>
<feature type="domain" description="Glucose-methanol-choline oxidoreductase N-terminal" evidence="8">
    <location>
        <begin position="251"/>
        <end position="265"/>
    </location>
</feature>
<feature type="binding site" evidence="5">
    <location>
        <position position="217"/>
    </location>
    <ligand>
        <name>FAD</name>
        <dbReference type="ChEBI" id="CHEBI:57692"/>
    </ligand>
</feature>
<dbReference type="Pfam" id="PF05199">
    <property type="entry name" value="GMC_oxred_C"/>
    <property type="match status" value="1"/>
</dbReference>
<protein>
    <submittedName>
        <fullName evidence="9">Alcohol dehydrogenase [acceptor]</fullName>
    </submittedName>
</protein>
<dbReference type="GO" id="GO:0050660">
    <property type="term" value="F:flavin adenine dinucleotide binding"/>
    <property type="evidence" value="ECO:0007669"/>
    <property type="project" value="InterPro"/>
</dbReference>
<evidence type="ECO:0000313" key="9">
    <source>
        <dbReference type="EMBL" id="GJD60205.1"/>
    </source>
</evidence>
<dbReference type="SUPFAM" id="SSF54373">
    <property type="entry name" value="FAD-linked reductases, C-terminal domain"/>
    <property type="match status" value="1"/>
</dbReference>
<dbReference type="Gene3D" id="3.30.560.10">
    <property type="entry name" value="Glucose Oxidase, domain 3"/>
    <property type="match status" value="1"/>
</dbReference>
<dbReference type="InterPro" id="IPR012132">
    <property type="entry name" value="GMC_OxRdtase"/>
</dbReference>
<sequence length="526" mass="55962">MTTYDTVIVGAGSAGCVLAGRLSADPARRVLLLEAGGEPPLGAVVPSDWPSLFNTGVDWGFHTEPQPGCRHRRIFWPRGRMLGGSGSLNAMIYLRGLPSDYDAWEAMGCPGWGWRDVLPDFLASEDNRRFGNHPLHGTGGPLPVEDCPFRDQGETLWHDSAVAAGYRANPDFNGGSQEGVGYFQLTTKGGERFGTKRAYLDPARERRNLTIETGVLVTRLVVENGRAVGVEYLRNGRPERASAGQIVLAAGAIASPHLLMLSGIGPADALTRVGVASVHDLPGVGQDLQDHPAITLAFAAKRPIGLGAMDEAAHRRAVAEWQAHRTGPRTSNWASAGGHVATRPDIEPDLQLYGIAAPHRDYGRFLYPGSGFTLFAVLQRPESRGEIRLRSADPLAAPAIDPRYLGDEGGRDLATLVEGVRINRAIAAAGPLAEAIAHELSPSAECLDEAGIARHVRGHLASLYHPSSTCRMGTDPGAVVDPRSFAVHGLDGLFVADASVFPRMISANLNATVILVAERAAAALGR</sequence>
<dbReference type="PROSITE" id="PS00623">
    <property type="entry name" value="GMC_OXRED_1"/>
    <property type="match status" value="1"/>
</dbReference>
<keyword evidence="3 6" id="KW-0285">Flavoprotein</keyword>
<dbReference type="PANTHER" id="PTHR11552">
    <property type="entry name" value="GLUCOSE-METHANOL-CHOLINE GMC OXIDOREDUCTASE"/>
    <property type="match status" value="1"/>
</dbReference>
<accession>A0AA37M2I2</accession>
<comment type="similarity">
    <text evidence="2 6">Belongs to the GMC oxidoreductase family.</text>
</comment>
<organism evidence="9 10">
    <name type="scientific">Methylobacterium frigidaeris</name>
    <dbReference type="NCBI Taxonomy" id="2038277"/>
    <lineage>
        <taxon>Bacteria</taxon>
        <taxon>Pseudomonadati</taxon>
        <taxon>Pseudomonadota</taxon>
        <taxon>Alphaproteobacteria</taxon>
        <taxon>Hyphomicrobiales</taxon>
        <taxon>Methylobacteriaceae</taxon>
        <taxon>Methylobacterium</taxon>
    </lineage>
</organism>
<keyword evidence="10" id="KW-1185">Reference proteome</keyword>
<evidence type="ECO:0000256" key="5">
    <source>
        <dbReference type="PIRSR" id="PIRSR000137-2"/>
    </source>
</evidence>
<dbReference type="PIRSF" id="PIRSF000137">
    <property type="entry name" value="Alcohol_oxidase"/>
    <property type="match status" value="1"/>
</dbReference>
<feature type="domain" description="Glucose-methanol-choline oxidoreductase N-terminal" evidence="7">
    <location>
        <begin position="79"/>
        <end position="102"/>
    </location>
</feature>
<keyword evidence="4 5" id="KW-0274">FAD</keyword>
<evidence type="ECO:0000259" key="7">
    <source>
        <dbReference type="PROSITE" id="PS00623"/>
    </source>
</evidence>
<dbReference type="InterPro" id="IPR007867">
    <property type="entry name" value="GMC_OxRtase_C"/>
</dbReference>
<reference evidence="9" key="1">
    <citation type="journal article" date="2016" name="Front. Microbiol.">
        <title>Genome Sequence of the Piezophilic, Mesophilic Sulfate-Reducing Bacterium Desulfovibrio indicus J2T.</title>
        <authorList>
            <person name="Cao J."/>
            <person name="Maignien L."/>
            <person name="Shao Z."/>
            <person name="Alain K."/>
            <person name="Jebbar M."/>
        </authorList>
    </citation>
    <scope>NUCLEOTIDE SEQUENCE</scope>
    <source>
        <strain evidence="9">JCM 32048</strain>
    </source>
</reference>
<gene>
    <name evidence="9" type="primary">alkJ_1</name>
    <name evidence="9" type="ORF">MPEAHAMD_0340</name>
</gene>
<evidence type="ECO:0000256" key="4">
    <source>
        <dbReference type="ARBA" id="ARBA00022827"/>
    </source>
</evidence>
<evidence type="ECO:0000256" key="1">
    <source>
        <dbReference type="ARBA" id="ARBA00001974"/>
    </source>
</evidence>
<dbReference type="GO" id="GO:0016614">
    <property type="term" value="F:oxidoreductase activity, acting on CH-OH group of donors"/>
    <property type="evidence" value="ECO:0007669"/>
    <property type="project" value="InterPro"/>
</dbReference>
<dbReference type="Pfam" id="PF00732">
    <property type="entry name" value="GMC_oxred_N"/>
    <property type="match status" value="1"/>
</dbReference>
<dbReference type="PROSITE" id="PS00624">
    <property type="entry name" value="GMC_OXRED_2"/>
    <property type="match status" value="1"/>
</dbReference>
<dbReference type="InterPro" id="IPR036188">
    <property type="entry name" value="FAD/NAD-bd_sf"/>
</dbReference>
<dbReference type="PANTHER" id="PTHR11552:SF147">
    <property type="entry name" value="CHOLINE DEHYDROGENASE, MITOCHONDRIAL"/>
    <property type="match status" value="1"/>
</dbReference>
<proteinExistence type="inferred from homology"/>
<dbReference type="RefSeq" id="WP_099899726.1">
    <property type="nucleotide sequence ID" value="NZ_BPQJ01000001.1"/>
</dbReference>
<evidence type="ECO:0000259" key="8">
    <source>
        <dbReference type="PROSITE" id="PS00624"/>
    </source>
</evidence>
<dbReference type="AlphaFoldDB" id="A0AA37M2I2"/>
<dbReference type="SUPFAM" id="SSF51905">
    <property type="entry name" value="FAD/NAD(P)-binding domain"/>
    <property type="match status" value="1"/>
</dbReference>
<dbReference type="Gene3D" id="3.50.50.60">
    <property type="entry name" value="FAD/NAD(P)-binding domain"/>
    <property type="match status" value="1"/>
</dbReference>
<reference evidence="9" key="2">
    <citation type="submission" date="2021-08" db="EMBL/GenBank/DDBJ databases">
        <authorList>
            <person name="Tani A."/>
            <person name="Ola A."/>
            <person name="Ogura Y."/>
            <person name="Katsura K."/>
            <person name="Hayashi T."/>
        </authorList>
    </citation>
    <scope>NUCLEOTIDE SEQUENCE</scope>
    <source>
        <strain evidence="9">JCM 32048</strain>
    </source>
</reference>
<evidence type="ECO:0000256" key="3">
    <source>
        <dbReference type="ARBA" id="ARBA00022630"/>
    </source>
</evidence>